<gene>
    <name evidence="2" type="ORF">SAMN04488060_2411</name>
</gene>
<evidence type="ECO:0000256" key="1">
    <source>
        <dbReference type="SAM" id="Phobius"/>
    </source>
</evidence>
<reference evidence="3" key="1">
    <citation type="submission" date="2016-10" db="EMBL/GenBank/DDBJ databases">
        <authorList>
            <person name="Varghese N."/>
            <person name="Submissions S."/>
        </authorList>
    </citation>
    <scope>NUCLEOTIDE SEQUENCE [LARGE SCALE GENOMIC DNA]</scope>
    <source>
        <strain evidence="3">CGMCC 1.7715</strain>
    </source>
</reference>
<feature type="transmembrane region" description="Helical" evidence="1">
    <location>
        <begin position="12"/>
        <end position="30"/>
    </location>
</feature>
<keyword evidence="1" id="KW-0812">Transmembrane</keyword>
<dbReference type="RefSeq" id="WP_090482032.1">
    <property type="nucleotide sequence ID" value="NZ_FOWZ01000004.1"/>
</dbReference>
<dbReference type="EMBL" id="FOWZ01000004">
    <property type="protein sequence ID" value="SFP33162.1"/>
    <property type="molecule type" value="Genomic_DNA"/>
</dbReference>
<accession>A0A1I5PGB2</accession>
<sequence>MRQPDRISWSQAALAGLLFALISCTWRYLSDGAGFDELAIRFAAYFLAFTVGFYFLYNLVVKRQR</sequence>
<evidence type="ECO:0000313" key="2">
    <source>
        <dbReference type="EMBL" id="SFP33162.1"/>
    </source>
</evidence>
<name>A0A1I5PGB2_9SPHN</name>
<dbReference type="PROSITE" id="PS51257">
    <property type="entry name" value="PROKAR_LIPOPROTEIN"/>
    <property type="match status" value="1"/>
</dbReference>
<evidence type="ECO:0000313" key="3">
    <source>
        <dbReference type="Proteomes" id="UP000199331"/>
    </source>
</evidence>
<keyword evidence="3" id="KW-1185">Reference proteome</keyword>
<keyword evidence="1" id="KW-0472">Membrane</keyword>
<organism evidence="2 3">
    <name type="scientific">Qipengyuania nanhaisediminis</name>
    <dbReference type="NCBI Taxonomy" id="604088"/>
    <lineage>
        <taxon>Bacteria</taxon>
        <taxon>Pseudomonadati</taxon>
        <taxon>Pseudomonadota</taxon>
        <taxon>Alphaproteobacteria</taxon>
        <taxon>Sphingomonadales</taxon>
        <taxon>Erythrobacteraceae</taxon>
        <taxon>Qipengyuania</taxon>
    </lineage>
</organism>
<evidence type="ECO:0008006" key="4">
    <source>
        <dbReference type="Google" id="ProtNLM"/>
    </source>
</evidence>
<dbReference type="Proteomes" id="UP000199331">
    <property type="component" value="Unassembled WGS sequence"/>
</dbReference>
<keyword evidence="1" id="KW-1133">Transmembrane helix</keyword>
<feature type="transmembrane region" description="Helical" evidence="1">
    <location>
        <begin position="42"/>
        <end position="61"/>
    </location>
</feature>
<dbReference type="AlphaFoldDB" id="A0A1I5PGB2"/>
<dbReference type="OrthoDB" id="7410091at2"/>
<proteinExistence type="predicted"/>
<dbReference type="STRING" id="604088.SAMN04488060_2411"/>
<protein>
    <recommendedName>
        <fullName evidence="4">Lipoprotein</fullName>
    </recommendedName>
</protein>